<dbReference type="EMBL" id="KE721393">
    <property type="protein sequence ID" value="ERF69750.1"/>
    <property type="molecule type" value="Genomic_DNA"/>
</dbReference>
<gene>
    <name evidence="1" type="ORF">EPUS_07576</name>
</gene>
<dbReference type="RefSeq" id="XP_007804603.1">
    <property type="nucleotide sequence ID" value="XM_007806412.1"/>
</dbReference>
<evidence type="ECO:0000313" key="2">
    <source>
        <dbReference type="Proteomes" id="UP000019373"/>
    </source>
</evidence>
<protein>
    <submittedName>
        <fullName evidence="1">Uncharacterized protein</fullName>
    </submittedName>
</protein>
<sequence length="175" mass="18774">MKGAQVSDPESHACVTRCGIDHDKRFAFAAPENSWVVEPGDVRKCGPGSLASLSGSGRYGDYSRWGRAAQTSCCSEYGQVIRGAVFFSWSAALASVTGVAGVGFAEEALLVKAFGDDTTNEQVLVRRPRREGDDCGIECLLIAGFVAGRQLRDALDDVWQPDVICVRVWLASALQ</sequence>
<dbReference type="GeneID" id="19242458"/>
<accession>U1HHV9</accession>
<proteinExistence type="predicted"/>
<dbReference type="AlphaFoldDB" id="U1HHV9"/>
<dbReference type="Proteomes" id="UP000019373">
    <property type="component" value="Unassembled WGS sequence"/>
</dbReference>
<keyword evidence="2" id="KW-1185">Reference proteome</keyword>
<name>U1HHV9_ENDPU</name>
<dbReference type="HOGENOM" id="CLU_1532539_0_0_1"/>
<reference evidence="2" key="1">
    <citation type="journal article" date="2014" name="BMC Genomics">
        <title>Genome characteristics reveal the impact of lichenization on lichen-forming fungus Endocarpon pusillum Hedwig (Verrucariales, Ascomycota).</title>
        <authorList>
            <person name="Wang Y.-Y."/>
            <person name="Liu B."/>
            <person name="Zhang X.-Y."/>
            <person name="Zhou Q.-M."/>
            <person name="Zhang T."/>
            <person name="Li H."/>
            <person name="Yu Y.-F."/>
            <person name="Zhang X.-L."/>
            <person name="Hao X.-Y."/>
            <person name="Wang M."/>
            <person name="Wang L."/>
            <person name="Wei J.-C."/>
        </authorList>
    </citation>
    <scope>NUCLEOTIDE SEQUENCE [LARGE SCALE GENOMIC DNA]</scope>
    <source>
        <strain evidence="2">Z07020 / HMAS-L-300199</strain>
    </source>
</reference>
<organism evidence="1 2">
    <name type="scientific">Endocarpon pusillum (strain Z07020 / HMAS-L-300199)</name>
    <name type="common">Lichen-forming fungus</name>
    <dbReference type="NCBI Taxonomy" id="1263415"/>
    <lineage>
        <taxon>Eukaryota</taxon>
        <taxon>Fungi</taxon>
        <taxon>Dikarya</taxon>
        <taxon>Ascomycota</taxon>
        <taxon>Pezizomycotina</taxon>
        <taxon>Eurotiomycetes</taxon>
        <taxon>Chaetothyriomycetidae</taxon>
        <taxon>Verrucariales</taxon>
        <taxon>Verrucariaceae</taxon>
        <taxon>Endocarpon</taxon>
    </lineage>
</organism>
<evidence type="ECO:0000313" key="1">
    <source>
        <dbReference type="EMBL" id="ERF69750.1"/>
    </source>
</evidence>